<comment type="caution">
    <text evidence="2">The sequence shown here is derived from an EMBL/GenBank/DDBJ whole genome shotgun (WGS) entry which is preliminary data.</text>
</comment>
<feature type="transmembrane region" description="Helical" evidence="1">
    <location>
        <begin position="126"/>
        <end position="151"/>
    </location>
</feature>
<protein>
    <submittedName>
        <fullName evidence="2">Uncharacterized protein</fullName>
    </submittedName>
</protein>
<evidence type="ECO:0000313" key="2">
    <source>
        <dbReference type="EMBL" id="OMJ78918.1"/>
    </source>
</evidence>
<feature type="transmembrane region" description="Helical" evidence="1">
    <location>
        <begin position="59"/>
        <end position="79"/>
    </location>
</feature>
<accession>A0A1R2BQ65</accession>
<keyword evidence="1" id="KW-0472">Membrane</keyword>
<gene>
    <name evidence="2" type="ORF">SteCoe_21188</name>
</gene>
<organism evidence="2 3">
    <name type="scientific">Stentor coeruleus</name>
    <dbReference type="NCBI Taxonomy" id="5963"/>
    <lineage>
        <taxon>Eukaryota</taxon>
        <taxon>Sar</taxon>
        <taxon>Alveolata</taxon>
        <taxon>Ciliophora</taxon>
        <taxon>Postciliodesmatophora</taxon>
        <taxon>Heterotrichea</taxon>
        <taxon>Heterotrichida</taxon>
        <taxon>Stentoridae</taxon>
        <taxon>Stentor</taxon>
    </lineage>
</organism>
<name>A0A1R2BQ65_9CILI</name>
<sequence length="270" mass="30700">MPATLNKMCYCIDLVTGCKIIAYIQFIRSIFALTIFLLYNSSQGMSLIAIHHLFRILYIVFLLFSICSLYAIGVLMLLYSRSINWKKLEGLYKSIIISSILWMCEYCGLVGILITTHNNPLELLKFAFPTFYCIAQDFYFSFCIYSCKVLAESGGLFRTVRTHMVFEASFGLVVQNNNNSVVIAEPVDKPIPPKTESIVVHDFTCLSQDKIHSDTNTVPIKNDIVVEDIYDDNLERNNSKIHALSPPRAYSPEMINQNLSLEDSEKNEGK</sequence>
<keyword evidence="1" id="KW-0812">Transmembrane</keyword>
<dbReference type="EMBL" id="MPUH01000497">
    <property type="protein sequence ID" value="OMJ78918.1"/>
    <property type="molecule type" value="Genomic_DNA"/>
</dbReference>
<feature type="transmembrane region" description="Helical" evidence="1">
    <location>
        <begin position="91"/>
        <end position="114"/>
    </location>
</feature>
<evidence type="ECO:0000256" key="1">
    <source>
        <dbReference type="SAM" id="Phobius"/>
    </source>
</evidence>
<dbReference type="Proteomes" id="UP000187209">
    <property type="component" value="Unassembled WGS sequence"/>
</dbReference>
<feature type="transmembrane region" description="Helical" evidence="1">
    <location>
        <begin position="20"/>
        <end position="39"/>
    </location>
</feature>
<proteinExistence type="predicted"/>
<dbReference type="AlphaFoldDB" id="A0A1R2BQ65"/>
<keyword evidence="1" id="KW-1133">Transmembrane helix</keyword>
<evidence type="ECO:0000313" key="3">
    <source>
        <dbReference type="Proteomes" id="UP000187209"/>
    </source>
</evidence>
<reference evidence="2 3" key="1">
    <citation type="submission" date="2016-11" db="EMBL/GenBank/DDBJ databases">
        <title>The macronuclear genome of Stentor coeruleus: a giant cell with tiny introns.</title>
        <authorList>
            <person name="Slabodnick M."/>
            <person name="Ruby J.G."/>
            <person name="Reiff S.B."/>
            <person name="Swart E.C."/>
            <person name="Gosai S."/>
            <person name="Prabakaran S."/>
            <person name="Witkowska E."/>
            <person name="Larue G.E."/>
            <person name="Fisher S."/>
            <person name="Freeman R.M."/>
            <person name="Gunawardena J."/>
            <person name="Chu W."/>
            <person name="Stover N.A."/>
            <person name="Gregory B.D."/>
            <person name="Nowacki M."/>
            <person name="Derisi J."/>
            <person name="Roy S.W."/>
            <person name="Marshall W.F."/>
            <person name="Sood P."/>
        </authorList>
    </citation>
    <scope>NUCLEOTIDE SEQUENCE [LARGE SCALE GENOMIC DNA]</scope>
    <source>
        <strain evidence="2">WM001</strain>
    </source>
</reference>
<keyword evidence="3" id="KW-1185">Reference proteome</keyword>